<reference evidence="2" key="1">
    <citation type="submission" date="2007-12" db="EMBL/GenBank/DDBJ databases">
        <title>Annotation of Entamoeba dispar SAW760.</title>
        <authorList>
            <person name="Lorenzi H."/>
            <person name="Inman J."/>
            <person name="Schobel S."/>
            <person name="Amedeo P."/>
            <person name="Caler E."/>
        </authorList>
    </citation>
    <scope>NUCLEOTIDE SEQUENCE [LARGE SCALE GENOMIC DNA]</scope>
    <source>
        <strain evidence="2">ATCC PRA-260 / SAW760</strain>
    </source>
</reference>
<dbReference type="GeneID" id="5886191"/>
<proteinExistence type="predicted"/>
<organism evidence="2">
    <name type="scientific">Entamoeba dispar (strain ATCC PRA-260 / SAW760)</name>
    <dbReference type="NCBI Taxonomy" id="370354"/>
    <lineage>
        <taxon>Eukaryota</taxon>
        <taxon>Amoebozoa</taxon>
        <taxon>Evosea</taxon>
        <taxon>Archamoebae</taxon>
        <taxon>Mastigamoebida</taxon>
        <taxon>Entamoebidae</taxon>
        <taxon>Entamoeba</taxon>
    </lineage>
</organism>
<dbReference type="Gene3D" id="3.90.980.20">
    <property type="match status" value="1"/>
</dbReference>
<gene>
    <name evidence="1" type="ORF">EDI_043470</name>
</gene>
<dbReference type="eggNOG" id="ENOG502R1GW">
    <property type="taxonomic scope" value="Eukaryota"/>
</dbReference>
<dbReference type="KEGG" id="edi:EDI_043470"/>
<dbReference type="RefSeq" id="XP_001741003.1">
    <property type="nucleotide sequence ID" value="XM_001740951.1"/>
</dbReference>
<name>B0ESE5_ENTDS</name>
<keyword evidence="2" id="KW-1185">Reference proteome</keyword>
<evidence type="ECO:0000313" key="1">
    <source>
        <dbReference type="EMBL" id="EDR22569.1"/>
    </source>
</evidence>
<dbReference type="Proteomes" id="UP000008076">
    <property type="component" value="Unassembled WGS sequence"/>
</dbReference>
<dbReference type="OMA" id="KSHWSIL"/>
<evidence type="ECO:0000313" key="2">
    <source>
        <dbReference type="Proteomes" id="UP000008076"/>
    </source>
</evidence>
<dbReference type="OrthoDB" id="20932at2759"/>
<dbReference type="EMBL" id="DS550638">
    <property type="protein sequence ID" value="EDR22569.1"/>
    <property type="molecule type" value="Genomic_DNA"/>
</dbReference>
<protein>
    <submittedName>
        <fullName evidence="1">Uncharacterized protein</fullName>
    </submittedName>
</protein>
<sequence length="240" mass="28463">MSHIEIKIPQEEETSCCCLLCKMKKVVLRKSYIPWISLVRIIYLSLMSLYPYKTFFSVKSDIPDFIKSHWSILSQLSQFNGRSRWRKSMLDAINHSRFFQSGKDEYHVSGYWRLKDTSIPFIEHWENELTKSEITTTNSIETTTDSTEIQIVHSFNQITHIQTNELLKNYYIKTIQQAQNNTQYLVSIYSQVNAIFQLHIQREIKINEQLIQRNTEALYKITDNKEYNYSSACLMIKTVF</sequence>
<dbReference type="VEuPathDB" id="AmoebaDB:EDI_043470"/>
<accession>B0ESE5</accession>
<dbReference type="AlphaFoldDB" id="B0ESE5"/>